<proteinExistence type="predicted"/>
<evidence type="ECO:0000313" key="3">
    <source>
        <dbReference type="Proteomes" id="UP000485058"/>
    </source>
</evidence>
<accession>A0A699YYQ0</accession>
<reference evidence="2 3" key="1">
    <citation type="submission" date="2020-02" db="EMBL/GenBank/DDBJ databases">
        <title>Draft genome sequence of Haematococcus lacustris strain NIES-144.</title>
        <authorList>
            <person name="Morimoto D."/>
            <person name="Nakagawa S."/>
            <person name="Yoshida T."/>
            <person name="Sawayama S."/>
        </authorList>
    </citation>
    <scope>NUCLEOTIDE SEQUENCE [LARGE SCALE GENOMIC DNA]</scope>
    <source>
        <strain evidence="2 3">NIES-144</strain>
    </source>
</reference>
<sequence length="259" mass="29243">VTRRVLARVGDEKARLEAASEQDRAAIRTLQQRLDTDTHSKLAKCKSQTIDLREQVYELESRLLLAEERNMAQTREIHVLKGALGLKTSAPDVVLDSQAKLLHALAKSNEEVARLSGTLSDKELMLDDVARELNECRAEVGIAGSRPPCNLSCDVCSILYRELMRWLRYPQIQRLHEDRMQLKSQLEVVQSDAQSEQRTADAARDEARRLHRELDEARALAGHHELVARESEAALAAQQEQGRQLADRLQGIERASRLS</sequence>
<evidence type="ECO:0000313" key="2">
    <source>
        <dbReference type="EMBL" id="GFH12568.1"/>
    </source>
</evidence>
<dbReference type="Proteomes" id="UP000485058">
    <property type="component" value="Unassembled WGS sequence"/>
</dbReference>
<comment type="caution">
    <text evidence="2">The sequence shown here is derived from an EMBL/GenBank/DDBJ whole genome shotgun (WGS) entry which is preliminary data.</text>
</comment>
<name>A0A699YYQ0_HAELA</name>
<gene>
    <name evidence="2" type="ORF">HaLaN_08280</name>
</gene>
<feature type="non-terminal residue" evidence="2">
    <location>
        <position position="259"/>
    </location>
</feature>
<keyword evidence="3" id="KW-1185">Reference proteome</keyword>
<feature type="coiled-coil region" evidence="1">
    <location>
        <begin position="172"/>
        <end position="220"/>
    </location>
</feature>
<feature type="non-terminal residue" evidence="2">
    <location>
        <position position="1"/>
    </location>
</feature>
<organism evidence="2 3">
    <name type="scientific">Haematococcus lacustris</name>
    <name type="common">Green alga</name>
    <name type="synonym">Haematococcus pluvialis</name>
    <dbReference type="NCBI Taxonomy" id="44745"/>
    <lineage>
        <taxon>Eukaryota</taxon>
        <taxon>Viridiplantae</taxon>
        <taxon>Chlorophyta</taxon>
        <taxon>core chlorophytes</taxon>
        <taxon>Chlorophyceae</taxon>
        <taxon>CS clade</taxon>
        <taxon>Chlamydomonadales</taxon>
        <taxon>Haematococcaceae</taxon>
        <taxon>Haematococcus</taxon>
    </lineage>
</organism>
<dbReference type="AlphaFoldDB" id="A0A699YYQ0"/>
<keyword evidence="1" id="KW-0175">Coiled coil</keyword>
<protein>
    <submittedName>
        <fullName evidence="2">Uncharacterized protein</fullName>
    </submittedName>
</protein>
<dbReference type="EMBL" id="BLLF01000516">
    <property type="protein sequence ID" value="GFH12568.1"/>
    <property type="molecule type" value="Genomic_DNA"/>
</dbReference>
<evidence type="ECO:0000256" key="1">
    <source>
        <dbReference type="SAM" id="Coils"/>
    </source>
</evidence>